<keyword evidence="2" id="KW-0813">Transport</keyword>
<sequence>MLNSLVERYSFQCSDLKIKFSYLGSLVITLSILFIFIPAYVFSSIEPNWSYLDSLYFCFISITTIGLGDYIPGLVLSNSMLNSLVERYSFQCSDLKIKLSYLGSLVITLSILFIFIPAYVFSSIEPNWSYLDSLYFCFISITTIGLGDYIPGESPQQEFKSLYKIIVSVYLILSLLFTMFVLKTFHAIPELKIMKILSLRFNDPGFYKNASEYQILFGKGDSSSISKLYSQDSDTLS</sequence>
<dbReference type="GO" id="GO:0030322">
    <property type="term" value="P:stabilization of membrane potential"/>
    <property type="evidence" value="ECO:0007669"/>
    <property type="project" value="TreeGrafter"/>
</dbReference>
<dbReference type="GeneID" id="103508752"/>
<feature type="transmembrane region" description="Helical" evidence="8">
    <location>
        <begin position="99"/>
        <end position="121"/>
    </location>
</feature>
<dbReference type="PANTHER" id="PTHR11003">
    <property type="entry name" value="POTASSIUM CHANNEL, SUBFAMILY K"/>
    <property type="match status" value="1"/>
</dbReference>
<dbReference type="GO" id="GO:0022841">
    <property type="term" value="F:potassium ion leak channel activity"/>
    <property type="evidence" value="ECO:0007669"/>
    <property type="project" value="TreeGrafter"/>
</dbReference>
<evidence type="ECO:0000256" key="3">
    <source>
        <dbReference type="ARBA" id="ARBA00022692"/>
    </source>
</evidence>
<proteinExistence type="predicted"/>
<dbReference type="GO" id="GO:0005886">
    <property type="term" value="C:plasma membrane"/>
    <property type="evidence" value="ECO:0007669"/>
    <property type="project" value="TreeGrafter"/>
</dbReference>
<evidence type="ECO:0000259" key="9">
    <source>
        <dbReference type="Pfam" id="PF07885"/>
    </source>
</evidence>
<protein>
    <submittedName>
        <fullName evidence="11">LOW QUALITY PROTEIN: potassium channel subfamily K member 1-like</fullName>
    </submittedName>
</protein>
<keyword evidence="5" id="KW-0406">Ion transport</keyword>
<comment type="subcellular location">
    <subcellularLocation>
        <location evidence="1">Membrane</location>
        <topology evidence="1">Multi-pass membrane protein</topology>
    </subcellularLocation>
</comment>
<evidence type="ECO:0000256" key="8">
    <source>
        <dbReference type="SAM" id="Phobius"/>
    </source>
</evidence>
<feature type="transmembrane region" description="Helical" evidence="8">
    <location>
        <begin position="20"/>
        <end position="42"/>
    </location>
</feature>
<keyword evidence="4 8" id="KW-1133">Transmembrane helix</keyword>
<gene>
    <name evidence="11" type="primary">LOC103508752</name>
</gene>
<accession>A0A1S3D0B5</accession>
<evidence type="ECO:0000313" key="11">
    <source>
        <dbReference type="RefSeq" id="XP_008471544.2"/>
    </source>
</evidence>
<organism evidence="10 11">
    <name type="scientific">Diaphorina citri</name>
    <name type="common">Asian citrus psyllid</name>
    <dbReference type="NCBI Taxonomy" id="121845"/>
    <lineage>
        <taxon>Eukaryota</taxon>
        <taxon>Metazoa</taxon>
        <taxon>Ecdysozoa</taxon>
        <taxon>Arthropoda</taxon>
        <taxon>Hexapoda</taxon>
        <taxon>Insecta</taxon>
        <taxon>Pterygota</taxon>
        <taxon>Neoptera</taxon>
        <taxon>Paraneoptera</taxon>
        <taxon>Hemiptera</taxon>
        <taxon>Sternorrhyncha</taxon>
        <taxon>Psylloidea</taxon>
        <taxon>Psyllidae</taxon>
        <taxon>Diaphorininae</taxon>
        <taxon>Diaphorina</taxon>
    </lineage>
</organism>
<keyword evidence="10" id="KW-1185">Reference proteome</keyword>
<keyword evidence="3 8" id="KW-0812">Transmembrane</keyword>
<dbReference type="PaxDb" id="121845-A0A1S3D0B5"/>
<dbReference type="Proteomes" id="UP000079169">
    <property type="component" value="Unplaced"/>
</dbReference>
<feature type="domain" description="Potassium channel" evidence="9">
    <location>
        <begin position="111"/>
        <end position="185"/>
    </location>
</feature>
<dbReference type="RefSeq" id="XP_008471544.2">
    <property type="nucleotide sequence ID" value="XM_008473322.2"/>
</dbReference>
<dbReference type="Gene3D" id="1.10.287.70">
    <property type="match status" value="2"/>
</dbReference>
<dbReference type="GO" id="GO:0015271">
    <property type="term" value="F:outward rectifier potassium channel activity"/>
    <property type="evidence" value="ECO:0007669"/>
    <property type="project" value="TreeGrafter"/>
</dbReference>
<feature type="domain" description="Potassium channel" evidence="9">
    <location>
        <begin position="32"/>
        <end position="73"/>
    </location>
</feature>
<feature type="transmembrane region" description="Helical" evidence="8">
    <location>
        <begin position="162"/>
        <end position="182"/>
    </location>
</feature>
<evidence type="ECO:0000256" key="1">
    <source>
        <dbReference type="ARBA" id="ARBA00004141"/>
    </source>
</evidence>
<dbReference type="InterPro" id="IPR013099">
    <property type="entry name" value="K_chnl_dom"/>
</dbReference>
<name>A0A1S3D0B5_DIACI</name>
<feature type="transmembrane region" description="Helical" evidence="8">
    <location>
        <begin position="54"/>
        <end position="78"/>
    </location>
</feature>
<keyword evidence="6 8" id="KW-0472">Membrane</keyword>
<evidence type="ECO:0000256" key="7">
    <source>
        <dbReference type="ARBA" id="ARBA00023303"/>
    </source>
</evidence>
<evidence type="ECO:0000256" key="6">
    <source>
        <dbReference type="ARBA" id="ARBA00023136"/>
    </source>
</evidence>
<evidence type="ECO:0000313" key="10">
    <source>
        <dbReference type="Proteomes" id="UP000079169"/>
    </source>
</evidence>
<dbReference type="AlphaFoldDB" id="A0A1S3D0B5"/>
<evidence type="ECO:0000256" key="5">
    <source>
        <dbReference type="ARBA" id="ARBA00023065"/>
    </source>
</evidence>
<evidence type="ECO:0000256" key="2">
    <source>
        <dbReference type="ARBA" id="ARBA00022448"/>
    </source>
</evidence>
<dbReference type="Pfam" id="PF07885">
    <property type="entry name" value="Ion_trans_2"/>
    <property type="match status" value="2"/>
</dbReference>
<dbReference type="InterPro" id="IPR003280">
    <property type="entry name" value="2pore_dom_K_chnl"/>
</dbReference>
<feature type="transmembrane region" description="Helical" evidence="8">
    <location>
        <begin position="133"/>
        <end position="150"/>
    </location>
</feature>
<keyword evidence="7" id="KW-0407">Ion channel</keyword>
<reference evidence="11" key="1">
    <citation type="submission" date="2025-08" db="UniProtKB">
        <authorList>
            <consortium name="RefSeq"/>
        </authorList>
    </citation>
    <scope>IDENTIFICATION</scope>
</reference>
<dbReference type="STRING" id="121845.A0A1S3D0B5"/>
<dbReference type="SUPFAM" id="SSF81324">
    <property type="entry name" value="Voltage-gated potassium channels"/>
    <property type="match status" value="2"/>
</dbReference>
<dbReference type="KEGG" id="dci:103508752"/>
<evidence type="ECO:0000256" key="4">
    <source>
        <dbReference type="ARBA" id="ARBA00022989"/>
    </source>
</evidence>
<dbReference type="PANTHER" id="PTHR11003:SF249">
    <property type="entry name" value="TWO PORE POTASSIUM CHANNEL PROTEIN SUP-9"/>
    <property type="match status" value="1"/>
</dbReference>